<dbReference type="AlphaFoldDB" id="A0A086ZN49"/>
<dbReference type="EMBL" id="JGYN01000030">
    <property type="protein sequence ID" value="KFI47949.1"/>
    <property type="molecule type" value="Genomic_DNA"/>
</dbReference>
<evidence type="ECO:0000256" key="1">
    <source>
        <dbReference type="ARBA" id="ARBA00022729"/>
    </source>
</evidence>
<evidence type="ECO:0000313" key="3">
    <source>
        <dbReference type="EMBL" id="KFI47949.1"/>
    </source>
</evidence>
<dbReference type="eggNOG" id="COG1653">
    <property type="taxonomic scope" value="Bacteria"/>
</dbReference>
<keyword evidence="1 2" id="KW-0732">Signal</keyword>
<dbReference type="STRING" id="1437608.GCA_000771645_00793"/>
<dbReference type="PANTHER" id="PTHR43649">
    <property type="entry name" value="ARABINOSE-BINDING PROTEIN-RELATED"/>
    <property type="match status" value="1"/>
</dbReference>
<organism evidence="3 4">
    <name type="scientific">Bifidobacterium biavatii DSM 23969</name>
    <dbReference type="NCBI Taxonomy" id="1437608"/>
    <lineage>
        <taxon>Bacteria</taxon>
        <taxon>Bacillati</taxon>
        <taxon>Actinomycetota</taxon>
        <taxon>Actinomycetes</taxon>
        <taxon>Bifidobacteriales</taxon>
        <taxon>Bifidobacteriaceae</taxon>
        <taxon>Bifidobacterium</taxon>
    </lineage>
</organism>
<dbReference type="RefSeq" id="WP_081892274.1">
    <property type="nucleotide sequence ID" value="NZ_JGYN01000030.1"/>
</dbReference>
<protein>
    <submittedName>
        <fullName evidence="3">ABC transporter</fullName>
    </submittedName>
</protein>
<evidence type="ECO:0000256" key="2">
    <source>
        <dbReference type="SAM" id="SignalP"/>
    </source>
</evidence>
<gene>
    <name evidence="3" type="ORF">BBIA_0081</name>
</gene>
<dbReference type="SUPFAM" id="SSF53850">
    <property type="entry name" value="Periplasmic binding protein-like II"/>
    <property type="match status" value="1"/>
</dbReference>
<dbReference type="Proteomes" id="UP000029108">
    <property type="component" value="Unassembled WGS sequence"/>
</dbReference>
<evidence type="ECO:0000313" key="4">
    <source>
        <dbReference type="Proteomes" id="UP000029108"/>
    </source>
</evidence>
<dbReference type="PANTHER" id="PTHR43649:SF33">
    <property type="entry name" value="POLYGALACTURONAN_RHAMNOGALACTURONAN-BINDING PROTEIN YTCQ"/>
    <property type="match status" value="1"/>
</dbReference>
<accession>A0A086ZN49</accession>
<feature type="signal peptide" evidence="2">
    <location>
        <begin position="1"/>
        <end position="29"/>
    </location>
</feature>
<sequence length="539" mass="59751">MRTRKSSVILKGFAAASSLAMLASVAACGASTANNAKTSDGKPIVKILVVKASTQIPMKDMKWTQDLEKEAGVKIKWQEVQQSAWDQQKNASLAAGDVADLNIRAYNPDDTAKNPDVFEELTDDIDKMPNVKKFFEEKPIAKKFVEVSGKIRVLPSDRGKGYLASGQHMLINKAWLDKLGLKVPITWDELTKVLEAFKTQDPNGNGKQDEIPMHLRALPTDQVGMWWSPFLFLNSTGIVTQYNAGPSGQGIYVKDGKVGNYMQTDEFRQVLDYLASLKKKGLVPDNWVTLDDSKYWAQLQPGGSEATVGAAFGWDGTAFGAIDSDLYKQYITIPVPSAPGVSASETVWDGSRENNEFEDYHMSMSANAANKDAALKVINLLYSEKYSVQQLYGAIPEYLEDNGNSTYTVTQAQIDAWAEGKGPALADRLAGWIPDSVTIKNDQSMDSIAAADKANEEQYKNYDHTKDMMPIYVRLDEADQNTVANDFASVFSTAMPQIAKFVQEGTTDATWKQFQDQLKQLNIDEPTQLWQKAYDKYVK</sequence>
<dbReference type="Gene3D" id="3.40.190.10">
    <property type="entry name" value="Periplasmic binding protein-like II"/>
    <property type="match status" value="2"/>
</dbReference>
<name>A0A086ZN49_9BIFI</name>
<dbReference type="InterPro" id="IPR050490">
    <property type="entry name" value="Bact_solute-bd_prot1"/>
</dbReference>
<keyword evidence="4" id="KW-1185">Reference proteome</keyword>
<dbReference type="PROSITE" id="PS51257">
    <property type="entry name" value="PROKAR_LIPOPROTEIN"/>
    <property type="match status" value="1"/>
</dbReference>
<reference evidence="3 4" key="1">
    <citation type="submission" date="2014-03" db="EMBL/GenBank/DDBJ databases">
        <title>Genomics of Bifidobacteria.</title>
        <authorList>
            <person name="Ventura M."/>
            <person name="Milani C."/>
            <person name="Lugli G.A."/>
        </authorList>
    </citation>
    <scope>NUCLEOTIDE SEQUENCE [LARGE SCALE GENOMIC DNA]</scope>
    <source>
        <strain evidence="3 4">DSM 23969</strain>
    </source>
</reference>
<feature type="chain" id="PRO_5001818088" evidence="2">
    <location>
        <begin position="30"/>
        <end position="539"/>
    </location>
</feature>
<comment type="caution">
    <text evidence="3">The sequence shown here is derived from an EMBL/GenBank/DDBJ whole genome shotgun (WGS) entry which is preliminary data.</text>
</comment>
<proteinExistence type="predicted"/>